<reference evidence="1" key="1">
    <citation type="journal article" date="2020" name="Nature">
        <title>Giant virus diversity and host interactions through global metagenomics.</title>
        <authorList>
            <person name="Schulz F."/>
            <person name="Roux S."/>
            <person name="Paez-Espino D."/>
            <person name="Jungbluth S."/>
            <person name="Walsh D.A."/>
            <person name="Denef V.J."/>
            <person name="McMahon K.D."/>
            <person name="Konstantinidis K.T."/>
            <person name="Eloe-Fadrosh E.A."/>
            <person name="Kyrpides N.C."/>
            <person name="Woyke T."/>
        </authorList>
    </citation>
    <scope>NUCLEOTIDE SEQUENCE</scope>
    <source>
        <strain evidence="1">GVMAG-M-3300021425-30</strain>
    </source>
</reference>
<proteinExistence type="predicted"/>
<sequence>MDFYDTSFICTYKKSDDDISDDLYRSQFLQAFKLKTFDDNLITEKTDKLFHIMEKHLTKVFTHMKEGNTKFSHMLLFMGEHLNNANLFRVFFVYDVFDIFHRCICDVNDNNKVSDKHYSLFKNAVLKNNTQ</sequence>
<organism evidence="1">
    <name type="scientific">viral metagenome</name>
    <dbReference type="NCBI Taxonomy" id="1070528"/>
    <lineage>
        <taxon>unclassified sequences</taxon>
        <taxon>metagenomes</taxon>
        <taxon>organismal metagenomes</taxon>
    </lineage>
</organism>
<name>A0A6C0CQ98_9ZZZZ</name>
<evidence type="ECO:0000313" key="1">
    <source>
        <dbReference type="EMBL" id="QHT06463.1"/>
    </source>
</evidence>
<dbReference type="AlphaFoldDB" id="A0A6C0CQ98"/>
<dbReference type="EMBL" id="MN739469">
    <property type="protein sequence ID" value="QHT06463.1"/>
    <property type="molecule type" value="Genomic_DNA"/>
</dbReference>
<protein>
    <submittedName>
        <fullName evidence="1">Uncharacterized protein</fullName>
    </submittedName>
</protein>
<accession>A0A6C0CQ98</accession>